<dbReference type="PANTHER" id="PTHR43355">
    <property type="entry name" value="FLAVIN REDUCTASE (NADPH)"/>
    <property type="match status" value="1"/>
</dbReference>
<proteinExistence type="predicted"/>
<feature type="domain" description="NAD(P)-binding" evidence="1">
    <location>
        <begin position="7"/>
        <end position="173"/>
    </location>
</feature>
<dbReference type="InterPro" id="IPR016040">
    <property type="entry name" value="NAD(P)-bd_dom"/>
</dbReference>
<keyword evidence="3" id="KW-1185">Reference proteome</keyword>
<dbReference type="InterPro" id="IPR036291">
    <property type="entry name" value="NAD(P)-bd_dom_sf"/>
</dbReference>
<dbReference type="InterPro" id="IPR051606">
    <property type="entry name" value="Polyketide_Oxido-like"/>
</dbReference>
<gene>
    <name evidence="2" type="ORF">GRF29_213g956675</name>
</gene>
<accession>A0AAN6LN24</accession>
<comment type="caution">
    <text evidence="2">The sequence shown here is derived from an EMBL/GenBank/DDBJ whole genome shotgun (WGS) entry which is preliminary data.</text>
</comment>
<evidence type="ECO:0000259" key="1">
    <source>
        <dbReference type="Pfam" id="PF13460"/>
    </source>
</evidence>
<dbReference type="GO" id="GO:0016646">
    <property type="term" value="F:oxidoreductase activity, acting on the CH-NH group of donors, NAD or NADP as acceptor"/>
    <property type="evidence" value="ECO:0007669"/>
    <property type="project" value="TreeGrafter"/>
</dbReference>
<dbReference type="SUPFAM" id="SSF51735">
    <property type="entry name" value="NAD(P)-binding Rossmann-fold domains"/>
    <property type="match status" value="1"/>
</dbReference>
<reference evidence="2 3" key="1">
    <citation type="submission" date="2021-02" db="EMBL/GenBank/DDBJ databases">
        <title>Genome assembly of Pseudopithomyces chartarum.</title>
        <authorList>
            <person name="Jauregui R."/>
            <person name="Singh J."/>
            <person name="Voisey C."/>
        </authorList>
    </citation>
    <scope>NUCLEOTIDE SEQUENCE [LARGE SCALE GENOMIC DNA]</scope>
    <source>
        <strain evidence="2 3">AGR01</strain>
    </source>
</reference>
<dbReference type="EMBL" id="WVTA01000017">
    <property type="protein sequence ID" value="KAK3201077.1"/>
    <property type="molecule type" value="Genomic_DNA"/>
</dbReference>
<evidence type="ECO:0000313" key="3">
    <source>
        <dbReference type="Proteomes" id="UP001280581"/>
    </source>
</evidence>
<dbReference type="AlphaFoldDB" id="A0AAN6LN24"/>
<organism evidence="2 3">
    <name type="scientific">Pseudopithomyces chartarum</name>
    <dbReference type="NCBI Taxonomy" id="1892770"/>
    <lineage>
        <taxon>Eukaryota</taxon>
        <taxon>Fungi</taxon>
        <taxon>Dikarya</taxon>
        <taxon>Ascomycota</taxon>
        <taxon>Pezizomycotina</taxon>
        <taxon>Dothideomycetes</taxon>
        <taxon>Pleosporomycetidae</taxon>
        <taxon>Pleosporales</taxon>
        <taxon>Massarineae</taxon>
        <taxon>Didymosphaeriaceae</taxon>
        <taxon>Pseudopithomyces</taxon>
    </lineage>
</organism>
<dbReference type="PANTHER" id="PTHR43355:SF7">
    <property type="entry name" value="NAD(P)-BINDING DOMAIN-CONTAINING PROTEIN"/>
    <property type="match status" value="1"/>
</dbReference>
<protein>
    <recommendedName>
        <fullName evidence="1">NAD(P)-binding domain-containing protein</fullName>
    </recommendedName>
</protein>
<dbReference type="Pfam" id="PF13460">
    <property type="entry name" value="NAD_binding_10"/>
    <property type="match status" value="1"/>
</dbReference>
<dbReference type="Proteomes" id="UP001280581">
    <property type="component" value="Unassembled WGS sequence"/>
</dbReference>
<name>A0AAN6LN24_9PLEO</name>
<dbReference type="Gene3D" id="3.40.50.720">
    <property type="entry name" value="NAD(P)-binding Rossmann-like Domain"/>
    <property type="match status" value="1"/>
</dbReference>
<sequence>MKVLLIGATGNVGLRLVPALLTHGHNVSVYVRSAKKLQSLLPQTTYQQLSIVEGNATESTAIKEAILNSQCEAVVNSAGIAAAAPWGKSNLPEIFSAILEAVREAGTELKKPLRVWFLGGMGVLQYPGAKSIISDHIPIFLAHRQNMKLLQALPANTVDWSMICPSTMTPESTDFSVPTKSSHAKLTASAGTPPLWQDSWLRHIPFIGKSLVTAMNSSRYETTLEQNADFIASDLETRDSQWIGTAVGIIDASK</sequence>
<evidence type="ECO:0000313" key="2">
    <source>
        <dbReference type="EMBL" id="KAK3201077.1"/>
    </source>
</evidence>